<dbReference type="GO" id="GO:0005829">
    <property type="term" value="C:cytosol"/>
    <property type="evidence" value="ECO:0007669"/>
    <property type="project" value="GOC"/>
</dbReference>
<name>A0A6J0T3B0_9SAUR</name>
<dbReference type="OrthoDB" id="6146069at2759"/>
<protein>
    <submittedName>
        <fullName evidence="4">Coiled-coil domain-containing protein 91 isoform X1</fullName>
    </submittedName>
</protein>
<evidence type="ECO:0000313" key="3">
    <source>
        <dbReference type="Proteomes" id="UP001652642"/>
    </source>
</evidence>
<dbReference type="GeneID" id="110074987"/>
<gene>
    <name evidence="4" type="primary">CCDC91</name>
</gene>
<dbReference type="InParanoid" id="A0A6J0T3B0"/>
<dbReference type="GO" id="GO:0005802">
    <property type="term" value="C:trans-Golgi network"/>
    <property type="evidence" value="ECO:0007669"/>
    <property type="project" value="TreeGrafter"/>
</dbReference>
<evidence type="ECO:0000313" key="4">
    <source>
        <dbReference type="RefSeq" id="XP_020641450.2"/>
    </source>
</evidence>
<dbReference type="PANTHER" id="PTHR35072:SF1">
    <property type="entry name" value="COILED-COIL DOMAIN-CONTAINING PROTEIN 91"/>
    <property type="match status" value="1"/>
</dbReference>
<dbReference type="KEGG" id="pvt:110074987"/>
<evidence type="ECO:0000256" key="1">
    <source>
        <dbReference type="SAM" id="Coils"/>
    </source>
</evidence>
<dbReference type="AlphaFoldDB" id="A0A6J0T3B0"/>
<dbReference type="PANTHER" id="PTHR35072">
    <property type="entry name" value="COILED-COIL DOMAIN-CONTAINING PROTEIN 91"/>
    <property type="match status" value="1"/>
</dbReference>
<proteinExistence type="predicted"/>
<feature type="compositionally biased region" description="Polar residues" evidence="2">
    <location>
        <begin position="27"/>
        <end position="36"/>
    </location>
</feature>
<sequence>MPGRRRLSRPLSSHEHARPLSPGQGLPRSQTGSVTRTWAEPPRAAHAYQGRGGGVAWSSDPARLQVFFGKWMTTTLEDLRQQRLLRMEMVNHRLLLLLFLGQHFPQYLKSTYLKQLHLRFFWSSLSHLRALLLLIHLPLQAPSSVDPSLDVPVSSLSLTENLETATDNVVKLELNESKKHLQETLSSLEVKLRIADEEKCRIKKEFEDLLEKYRILETDFLKEKEDKLISYQDRYNKLQEKHKLELEDLRRAGQEALAIIVEEFKALLQSIVEQREEAIEKQYVSAVEKQAQKCEELLLAQHQRLLDMLDKERKVLEEKTEESLLQQSQKYKEMLEKCMENERQHNMEALVAAAKNEKEDMEAAIIKAVKKERERMEKLHAEEKEMWQAERNKDHEKVAQTITDVVQEQRQNAQAMVKAAILEEQKRSEKAVEEAVKQTQEELMEYIKEQKRLDQVIRQRSLSSLELFLSCAQKQLTSLLHEEPTTTEGEQEKLFL</sequence>
<keyword evidence="1" id="KW-0175">Coiled coil</keyword>
<dbReference type="GO" id="GO:0090160">
    <property type="term" value="P:Golgi to lysosome transport"/>
    <property type="evidence" value="ECO:0007669"/>
    <property type="project" value="TreeGrafter"/>
</dbReference>
<organism evidence="3 4">
    <name type="scientific">Pogona vitticeps</name>
    <name type="common">central bearded dragon</name>
    <dbReference type="NCBI Taxonomy" id="103695"/>
    <lineage>
        <taxon>Eukaryota</taxon>
        <taxon>Metazoa</taxon>
        <taxon>Chordata</taxon>
        <taxon>Craniata</taxon>
        <taxon>Vertebrata</taxon>
        <taxon>Euteleostomi</taxon>
        <taxon>Lepidosauria</taxon>
        <taxon>Squamata</taxon>
        <taxon>Bifurcata</taxon>
        <taxon>Unidentata</taxon>
        <taxon>Episquamata</taxon>
        <taxon>Toxicofera</taxon>
        <taxon>Iguania</taxon>
        <taxon>Acrodonta</taxon>
        <taxon>Agamidae</taxon>
        <taxon>Amphibolurinae</taxon>
        <taxon>Pogona</taxon>
    </lineage>
</organism>
<feature type="coiled-coil region" evidence="1">
    <location>
        <begin position="171"/>
        <end position="456"/>
    </location>
</feature>
<feature type="region of interest" description="Disordered" evidence="2">
    <location>
        <begin position="1"/>
        <end position="42"/>
    </location>
</feature>
<keyword evidence="3" id="KW-1185">Reference proteome</keyword>
<dbReference type="CTD" id="55297"/>
<accession>A0A6J0T3B0</accession>
<reference evidence="4" key="1">
    <citation type="submission" date="2025-08" db="UniProtKB">
        <authorList>
            <consortium name="RefSeq"/>
        </authorList>
    </citation>
    <scope>IDENTIFICATION</scope>
</reference>
<dbReference type="InterPro" id="IPR034592">
    <property type="entry name" value="CCDC91"/>
</dbReference>
<dbReference type="Proteomes" id="UP001652642">
    <property type="component" value="Chromosome 5"/>
</dbReference>
<evidence type="ECO:0000256" key="2">
    <source>
        <dbReference type="SAM" id="MobiDB-lite"/>
    </source>
</evidence>
<dbReference type="RefSeq" id="XP_020641450.2">
    <property type="nucleotide sequence ID" value="XM_020785791.2"/>
</dbReference>